<evidence type="ECO:0000256" key="4">
    <source>
        <dbReference type="ARBA" id="ARBA00023054"/>
    </source>
</evidence>
<gene>
    <name evidence="11" type="ORF">MAR_002526</name>
</gene>
<dbReference type="PROSITE" id="PS51406">
    <property type="entry name" value="FIBRINOGEN_C_2"/>
    <property type="match status" value="1"/>
</dbReference>
<feature type="chain" id="PRO_5045268590" evidence="9">
    <location>
        <begin position="24"/>
        <end position="688"/>
    </location>
</feature>
<sequence>MAVCKANMLFVILTSYTVLLNQCANTNELLMQTFSKVLLLDTRMDNIEIKFDTEFRKSLTDIISLDEKMDTLEIKIENSLTDLQTQLAEGLERIAETQKNCEPKQGGITKRIQSTNPNNVTQMVKSQYSAINTAMKREKVALRNLKNKMNKHMKTIDNEFQNIQRTIEVRFLNQSIAIEEHIRAQKENVSDVMNDVIIETNAHANQLKIDFENAQSSLDESFTNQTKDLDSKFERQSDDIDEFIRDLRNEREQLKGNFGDVQKSLNNAIDDIKEETKKTTFNLQQTLNEKLETMQSEVNLRFINQEDIILSLNSTIGSTEESLQDYKSSSDSISADLSSLDYRFEKQSDEFREFQTNQENKTSSLNSRMSSTEGSLQSYNSSCDVIRLDVSNLETRVSSIEKVLSVTNISLTNALLLVDGQWGNWLGWTKCDTRCKKGNQFRTRECNTPSPRYGGDSCSGDGTEIRAFPDCWEIRQNLGTMPSGVYHITTWKTNQTASVFCDMDTDQGGWTVFQHRVDGSVDFYRNFSSYENMFGSLQGEFWLGLKMMHEMTSRKTHDLRIDITHADDSTAFSVYAGFSVGAGSNYTLHVRDALSERGLAVFPSWSRQFNTYANGSAFTTFDHDNDDWPARNCAVEHRGAWWYQRCTYLSNLNGLYYRPGTVDSSRWAMIYDGYESLKTSNMMFRPSV</sequence>
<keyword evidence="5" id="KW-1015">Disulfide bond</keyword>
<feature type="compositionally biased region" description="Polar residues" evidence="8">
    <location>
        <begin position="354"/>
        <end position="373"/>
    </location>
</feature>
<keyword evidence="4 7" id="KW-0175">Coiled coil</keyword>
<dbReference type="InterPro" id="IPR036056">
    <property type="entry name" value="Fibrinogen-like_C"/>
</dbReference>
<evidence type="ECO:0000313" key="11">
    <source>
        <dbReference type="EMBL" id="WAR28958.1"/>
    </source>
</evidence>
<keyword evidence="6" id="KW-0325">Glycoprotein</keyword>
<feature type="signal peptide" evidence="9">
    <location>
        <begin position="1"/>
        <end position="23"/>
    </location>
</feature>
<dbReference type="EMBL" id="CP111027">
    <property type="protein sequence ID" value="WAR28958.1"/>
    <property type="molecule type" value="Genomic_DNA"/>
</dbReference>
<dbReference type="Pfam" id="PF00147">
    <property type="entry name" value="Fibrinogen_C"/>
    <property type="match status" value="1"/>
</dbReference>
<evidence type="ECO:0000256" key="3">
    <source>
        <dbReference type="ARBA" id="ARBA00022729"/>
    </source>
</evidence>
<name>A0ABY7G6X8_MYAAR</name>
<evidence type="ECO:0000256" key="9">
    <source>
        <dbReference type="SAM" id="SignalP"/>
    </source>
</evidence>
<dbReference type="PANTHER" id="PTHR47221">
    <property type="entry name" value="FIBRINOGEN ALPHA CHAIN"/>
    <property type="match status" value="1"/>
</dbReference>
<dbReference type="NCBIfam" id="NF040941">
    <property type="entry name" value="GGGWT_bact"/>
    <property type="match status" value="1"/>
</dbReference>
<keyword evidence="2" id="KW-0964">Secreted</keyword>
<dbReference type="Gene3D" id="3.90.215.10">
    <property type="entry name" value="Gamma Fibrinogen, chain A, domain 1"/>
    <property type="match status" value="1"/>
</dbReference>
<evidence type="ECO:0000256" key="1">
    <source>
        <dbReference type="ARBA" id="ARBA00004613"/>
    </source>
</evidence>
<organism evidence="11 12">
    <name type="scientific">Mya arenaria</name>
    <name type="common">Soft-shell clam</name>
    <dbReference type="NCBI Taxonomy" id="6604"/>
    <lineage>
        <taxon>Eukaryota</taxon>
        <taxon>Metazoa</taxon>
        <taxon>Spiralia</taxon>
        <taxon>Lophotrochozoa</taxon>
        <taxon>Mollusca</taxon>
        <taxon>Bivalvia</taxon>
        <taxon>Autobranchia</taxon>
        <taxon>Heteroconchia</taxon>
        <taxon>Euheterodonta</taxon>
        <taxon>Imparidentia</taxon>
        <taxon>Neoheterodontei</taxon>
        <taxon>Myida</taxon>
        <taxon>Myoidea</taxon>
        <taxon>Myidae</taxon>
        <taxon>Mya</taxon>
    </lineage>
</organism>
<keyword evidence="3 9" id="KW-0732">Signal</keyword>
<evidence type="ECO:0000259" key="10">
    <source>
        <dbReference type="PROSITE" id="PS51406"/>
    </source>
</evidence>
<proteinExistence type="predicted"/>
<evidence type="ECO:0000256" key="2">
    <source>
        <dbReference type="ARBA" id="ARBA00022525"/>
    </source>
</evidence>
<dbReference type="PROSITE" id="PS50092">
    <property type="entry name" value="TSP1"/>
    <property type="match status" value="1"/>
</dbReference>
<dbReference type="Pfam" id="PF00090">
    <property type="entry name" value="TSP_1"/>
    <property type="match status" value="1"/>
</dbReference>
<dbReference type="Gene3D" id="2.20.100.10">
    <property type="entry name" value="Thrombospondin type-1 (TSP1) repeat"/>
    <property type="match status" value="1"/>
</dbReference>
<evidence type="ECO:0000313" key="12">
    <source>
        <dbReference type="Proteomes" id="UP001164746"/>
    </source>
</evidence>
<dbReference type="SUPFAM" id="SSF82895">
    <property type="entry name" value="TSP-1 type 1 repeat"/>
    <property type="match status" value="1"/>
</dbReference>
<dbReference type="SUPFAM" id="SSF56496">
    <property type="entry name" value="Fibrinogen C-terminal domain-like"/>
    <property type="match status" value="1"/>
</dbReference>
<dbReference type="InterPro" id="IPR002181">
    <property type="entry name" value="Fibrinogen_a/b/g_C_dom"/>
</dbReference>
<comment type="subcellular location">
    <subcellularLocation>
        <location evidence="1">Secreted</location>
    </subcellularLocation>
</comment>
<dbReference type="InterPro" id="IPR036383">
    <property type="entry name" value="TSP1_rpt_sf"/>
</dbReference>
<protein>
    <submittedName>
        <fullName evidence="11">ANGP4-like protein</fullName>
    </submittedName>
</protein>
<feature type="coiled-coil region" evidence="7">
    <location>
        <begin position="233"/>
        <end position="264"/>
    </location>
</feature>
<feature type="region of interest" description="Disordered" evidence="8">
    <location>
        <begin position="353"/>
        <end position="373"/>
    </location>
</feature>
<keyword evidence="12" id="KW-1185">Reference proteome</keyword>
<reference evidence="11" key="1">
    <citation type="submission" date="2022-11" db="EMBL/GenBank/DDBJ databases">
        <title>Centuries of genome instability and evolution in soft-shell clam transmissible cancer (bioRxiv).</title>
        <authorList>
            <person name="Hart S.F.M."/>
            <person name="Yonemitsu M.A."/>
            <person name="Giersch R.M."/>
            <person name="Beal B.F."/>
            <person name="Arriagada G."/>
            <person name="Davis B.W."/>
            <person name="Ostrander E.A."/>
            <person name="Goff S.P."/>
            <person name="Metzger M.J."/>
        </authorList>
    </citation>
    <scope>NUCLEOTIDE SEQUENCE</scope>
    <source>
        <strain evidence="11">MELC-2E11</strain>
        <tissue evidence="11">Siphon/mantle</tissue>
    </source>
</reference>
<evidence type="ECO:0000256" key="6">
    <source>
        <dbReference type="ARBA" id="ARBA00023180"/>
    </source>
</evidence>
<evidence type="ECO:0000256" key="8">
    <source>
        <dbReference type="SAM" id="MobiDB-lite"/>
    </source>
</evidence>
<dbReference type="InterPro" id="IPR014716">
    <property type="entry name" value="Fibrinogen_a/b/g_C_1"/>
</dbReference>
<dbReference type="PANTHER" id="PTHR47221:SF6">
    <property type="entry name" value="FIBRINOGEN ALPHA CHAIN"/>
    <property type="match status" value="1"/>
</dbReference>
<dbReference type="Proteomes" id="UP001164746">
    <property type="component" value="Chromosome 16"/>
</dbReference>
<dbReference type="SMART" id="SM00186">
    <property type="entry name" value="FBG"/>
    <property type="match status" value="1"/>
</dbReference>
<feature type="coiled-coil region" evidence="7">
    <location>
        <begin position="135"/>
        <end position="162"/>
    </location>
</feature>
<accession>A0ABY7G6X8</accession>
<evidence type="ECO:0000256" key="5">
    <source>
        <dbReference type="ARBA" id="ARBA00023157"/>
    </source>
</evidence>
<dbReference type="InterPro" id="IPR000884">
    <property type="entry name" value="TSP1_rpt"/>
</dbReference>
<feature type="domain" description="Fibrinogen C-terminal" evidence="10">
    <location>
        <begin position="462"/>
        <end position="688"/>
    </location>
</feature>
<evidence type="ECO:0000256" key="7">
    <source>
        <dbReference type="SAM" id="Coils"/>
    </source>
</evidence>
<dbReference type="InterPro" id="IPR037579">
    <property type="entry name" value="FIB_ANG-like"/>
</dbReference>
<dbReference type="CDD" id="cd00087">
    <property type="entry name" value="FReD"/>
    <property type="match status" value="1"/>
</dbReference>